<reference evidence="3 4" key="1">
    <citation type="journal article" date="2008" name="Nature">
        <title>The genome of the model beetle and pest Tribolium castaneum.</title>
        <authorList>
            <consortium name="Tribolium Genome Sequencing Consortium"/>
            <person name="Richards S."/>
            <person name="Gibbs R.A."/>
            <person name="Weinstock G.M."/>
            <person name="Brown S.J."/>
            <person name="Denell R."/>
            <person name="Beeman R.W."/>
            <person name="Gibbs R."/>
            <person name="Beeman R.W."/>
            <person name="Brown S.J."/>
            <person name="Bucher G."/>
            <person name="Friedrich M."/>
            <person name="Grimmelikhuijzen C.J."/>
            <person name="Klingler M."/>
            <person name="Lorenzen M."/>
            <person name="Richards S."/>
            <person name="Roth S."/>
            <person name="Schroder R."/>
            <person name="Tautz D."/>
            <person name="Zdobnov E.M."/>
            <person name="Muzny D."/>
            <person name="Gibbs R.A."/>
            <person name="Weinstock G.M."/>
            <person name="Attaway T."/>
            <person name="Bell S."/>
            <person name="Buhay C.J."/>
            <person name="Chandrabose M.N."/>
            <person name="Chavez D."/>
            <person name="Clerk-Blankenburg K.P."/>
            <person name="Cree A."/>
            <person name="Dao M."/>
            <person name="Davis C."/>
            <person name="Chacko J."/>
            <person name="Dinh H."/>
            <person name="Dugan-Rocha S."/>
            <person name="Fowler G."/>
            <person name="Garner T.T."/>
            <person name="Garnes J."/>
            <person name="Gnirke A."/>
            <person name="Hawes A."/>
            <person name="Hernandez J."/>
            <person name="Hines S."/>
            <person name="Holder M."/>
            <person name="Hume J."/>
            <person name="Jhangiani S.N."/>
            <person name="Joshi V."/>
            <person name="Khan Z.M."/>
            <person name="Jackson L."/>
            <person name="Kovar C."/>
            <person name="Kowis A."/>
            <person name="Lee S."/>
            <person name="Lewis L.R."/>
            <person name="Margolis J."/>
            <person name="Morgan M."/>
            <person name="Nazareth L.V."/>
            <person name="Nguyen N."/>
            <person name="Okwuonu G."/>
            <person name="Parker D."/>
            <person name="Richards S."/>
            <person name="Ruiz S.J."/>
            <person name="Santibanez J."/>
            <person name="Savard J."/>
            <person name="Scherer S.E."/>
            <person name="Schneider B."/>
            <person name="Sodergren E."/>
            <person name="Tautz D."/>
            <person name="Vattahil S."/>
            <person name="Villasana D."/>
            <person name="White C.S."/>
            <person name="Wright R."/>
            <person name="Park Y."/>
            <person name="Beeman R.W."/>
            <person name="Lord J."/>
            <person name="Oppert B."/>
            <person name="Lorenzen M."/>
            <person name="Brown S."/>
            <person name="Wang L."/>
            <person name="Savard J."/>
            <person name="Tautz D."/>
            <person name="Richards S."/>
            <person name="Weinstock G."/>
            <person name="Gibbs R.A."/>
            <person name="Liu Y."/>
            <person name="Worley K."/>
            <person name="Weinstock G."/>
            <person name="Elsik C.G."/>
            <person name="Reese J.T."/>
            <person name="Elhaik E."/>
            <person name="Landan G."/>
            <person name="Graur D."/>
            <person name="Arensburger P."/>
            <person name="Atkinson P."/>
            <person name="Beeman R.W."/>
            <person name="Beidler J."/>
            <person name="Brown S.J."/>
            <person name="Demuth J.P."/>
            <person name="Drury D.W."/>
            <person name="Du Y.Z."/>
            <person name="Fujiwara H."/>
            <person name="Lorenzen M."/>
            <person name="Maselli V."/>
            <person name="Osanai M."/>
            <person name="Park Y."/>
            <person name="Robertson H.M."/>
            <person name="Tu Z."/>
            <person name="Wang J.J."/>
            <person name="Wang S."/>
            <person name="Richards S."/>
            <person name="Song H."/>
            <person name="Zhang L."/>
            <person name="Sodergren E."/>
            <person name="Werner D."/>
            <person name="Stanke M."/>
            <person name="Morgenstern B."/>
            <person name="Solovyev V."/>
            <person name="Kosarev P."/>
            <person name="Brown G."/>
            <person name="Chen H.C."/>
            <person name="Ermolaeva O."/>
            <person name="Hlavina W."/>
            <person name="Kapustin Y."/>
            <person name="Kiryutin B."/>
            <person name="Kitts P."/>
            <person name="Maglott D."/>
            <person name="Pruitt K."/>
            <person name="Sapojnikov V."/>
            <person name="Souvorov A."/>
            <person name="Mackey A.J."/>
            <person name="Waterhouse R.M."/>
            <person name="Wyder S."/>
            <person name="Zdobnov E.M."/>
            <person name="Zdobnov E.M."/>
            <person name="Wyder S."/>
            <person name="Kriventseva E.V."/>
            <person name="Kadowaki T."/>
            <person name="Bork P."/>
            <person name="Aranda M."/>
            <person name="Bao R."/>
            <person name="Beermann A."/>
            <person name="Berns N."/>
            <person name="Bolognesi R."/>
            <person name="Bonneton F."/>
            <person name="Bopp D."/>
            <person name="Brown S.J."/>
            <person name="Bucher G."/>
            <person name="Butts T."/>
            <person name="Chaumot A."/>
            <person name="Denell R.E."/>
            <person name="Ferrier D.E."/>
            <person name="Friedrich M."/>
            <person name="Gordon C.M."/>
            <person name="Jindra M."/>
            <person name="Klingler M."/>
            <person name="Lan Q."/>
            <person name="Lattorff H.M."/>
            <person name="Laudet V."/>
            <person name="von Levetsow C."/>
            <person name="Liu Z."/>
            <person name="Lutz R."/>
            <person name="Lynch J.A."/>
            <person name="da Fonseca R.N."/>
            <person name="Posnien N."/>
            <person name="Reuter R."/>
            <person name="Roth S."/>
            <person name="Savard J."/>
            <person name="Schinko J.B."/>
            <person name="Schmitt C."/>
            <person name="Schoppmeier M."/>
            <person name="Schroder R."/>
            <person name="Shippy T.D."/>
            <person name="Simonnet F."/>
            <person name="Marques-Souza H."/>
            <person name="Tautz D."/>
            <person name="Tomoyasu Y."/>
            <person name="Trauner J."/>
            <person name="Van der Zee M."/>
            <person name="Vervoort M."/>
            <person name="Wittkopp N."/>
            <person name="Wimmer E.A."/>
            <person name="Yang X."/>
            <person name="Jones A.K."/>
            <person name="Sattelle D.B."/>
            <person name="Ebert P.R."/>
            <person name="Nelson D."/>
            <person name="Scott J.G."/>
            <person name="Beeman R.W."/>
            <person name="Muthukrishnan S."/>
            <person name="Kramer K.J."/>
            <person name="Arakane Y."/>
            <person name="Beeman R.W."/>
            <person name="Zhu Q."/>
            <person name="Hogenkamp D."/>
            <person name="Dixit R."/>
            <person name="Oppert B."/>
            <person name="Jiang H."/>
            <person name="Zou Z."/>
            <person name="Marshall J."/>
            <person name="Elpidina E."/>
            <person name="Vinokurov K."/>
            <person name="Oppert C."/>
            <person name="Zou Z."/>
            <person name="Evans J."/>
            <person name="Lu Z."/>
            <person name="Zhao P."/>
            <person name="Sumathipala N."/>
            <person name="Altincicek B."/>
            <person name="Vilcinskas A."/>
            <person name="Williams M."/>
            <person name="Hultmark D."/>
            <person name="Hetru C."/>
            <person name="Jiang H."/>
            <person name="Grimmelikhuijzen C.J."/>
            <person name="Hauser F."/>
            <person name="Cazzamali G."/>
            <person name="Williamson M."/>
            <person name="Park Y."/>
            <person name="Li B."/>
            <person name="Tanaka Y."/>
            <person name="Predel R."/>
            <person name="Neupert S."/>
            <person name="Schachtner J."/>
            <person name="Verleyen P."/>
            <person name="Raible F."/>
            <person name="Bork P."/>
            <person name="Friedrich M."/>
            <person name="Walden K.K."/>
            <person name="Robertson H.M."/>
            <person name="Angeli S."/>
            <person name="Foret S."/>
            <person name="Bucher G."/>
            <person name="Schuetz S."/>
            <person name="Maleszka R."/>
            <person name="Wimmer E.A."/>
            <person name="Beeman R.W."/>
            <person name="Lorenzen M."/>
            <person name="Tomoyasu Y."/>
            <person name="Miller S.C."/>
            <person name="Grossmann D."/>
            <person name="Bucher G."/>
        </authorList>
    </citation>
    <scope>NUCLEOTIDE SEQUENCE [LARGE SCALE GENOMIC DNA]</scope>
    <source>
        <strain evidence="3 4">Georgia GA2</strain>
    </source>
</reference>
<feature type="chain" id="PRO_5007300136" evidence="2">
    <location>
        <begin position="18"/>
        <end position="557"/>
    </location>
</feature>
<gene>
    <name evidence="3" type="primary">AUGUSTUS-3.0.2_32285</name>
    <name evidence="3" type="ORF">TcasGA2_TC032285</name>
</gene>
<reference evidence="3 4" key="2">
    <citation type="journal article" date="2010" name="Nucleic Acids Res.">
        <title>BeetleBase in 2010: revisions to provide comprehensive genomic information for Tribolium castaneum.</title>
        <authorList>
            <person name="Kim H.S."/>
            <person name="Murphy T."/>
            <person name="Xia J."/>
            <person name="Caragea D."/>
            <person name="Park Y."/>
            <person name="Beeman R.W."/>
            <person name="Lorenzen M.D."/>
            <person name="Butcher S."/>
            <person name="Manak J.R."/>
            <person name="Brown S.J."/>
        </authorList>
    </citation>
    <scope>GENOME REANNOTATION</scope>
    <source>
        <strain evidence="3 4">Georgia GA2</strain>
    </source>
</reference>
<evidence type="ECO:0000256" key="2">
    <source>
        <dbReference type="SAM" id="SignalP"/>
    </source>
</evidence>
<evidence type="ECO:0000313" key="4">
    <source>
        <dbReference type="Proteomes" id="UP000007266"/>
    </source>
</evidence>
<proteinExistence type="predicted"/>
<dbReference type="Proteomes" id="UP000007266">
    <property type="component" value="Linkage group 3"/>
</dbReference>
<accession>A0A139WLV8</accession>
<feature type="compositionally biased region" description="Polar residues" evidence="1">
    <location>
        <begin position="530"/>
        <end position="539"/>
    </location>
</feature>
<dbReference type="EMBL" id="KQ971318">
    <property type="protein sequence ID" value="KYB28930.1"/>
    <property type="molecule type" value="Genomic_DNA"/>
</dbReference>
<evidence type="ECO:0000256" key="1">
    <source>
        <dbReference type="SAM" id="MobiDB-lite"/>
    </source>
</evidence>
<evidence type="ECO:0000313" key="3">
    <source>
        <dbReference type="EMBL" id="KYB28930.1"/>
    </source>
</evidence>
<keyword evidence="2" id="KW-0732">Signal</keyword>
<sequence length="557" mass="62314">MKRKAVVFCALLLSTFGHELLNRQKPSHALLSRVHSKEECRLECIPDSGNSSNLQIFINTTTNLVAVASTKTEVALILDVNSGLVGLFNAISHSVIIINIERSTRVAFSQNSTWNKSETFQQYFQTLTSLKILYEQGEHQGEKFSDSNITQEIAIQITFVLKILTSDKYSIQVKEALEVLVDVSKNLLKSLREVTEIVKSQVINTNLEIKELIGIVNGLASFVKRLNGGISLLTKREIRLDLDIIINSKTAIDVFLYILLQLKSSKLRLNEVLRDGFDSPQGFFFLIAKLGGNSTRGINGILTILSKIIALNQRTSIESVVIALIQFFGNSNGKNFGKEWQTTIENLSRTIKQLHLNDILKKVVKQLQDIRNEKWTENHVNLSKIVKILTNASTPIDSIVKILAILQKVVPINVSLPFLLIEFVRLLTTKTGLELIVALIPQIKTNTKTSKSEILRSILRAIDIKNSGNIGKALKNVPIVETIYSELEKSVNKEAHLELNVVIGEKASRHVLLEIRRILIKAIRDESENDNSGHSSLENGHQHSKEHGKVKQNGKSH</sequence>
<feature type="region of interest" description="Disordered" evidence="1">
    <location>
        <begin position="528"/>
        <end position="557"/>
    </location>
</feature>
<dbReference type="InParanoid" id="A0A139WLV8"/>
<organism evidence="3 4">
    <name type="scientific">Tribolium castaneum</name>
    <name type="common">Red flour beetle</name>
    <dbReference type="NCBI Taxonomy" id="7070"/>
    <lineage>
        <taxon>Eukaryota</taxon>
        <taxon>Metazoa</taxon>
        <taxon>Ecdysozoa</taxon>
        <taxon>Arthropoda</taxon>
        <taxon>Hexapoda</taxon>
        <taxon>Insecta</taxon>
        <taxon>Pterygota</taxon>
        <taxon>Neoptera</taxon>
        <taxon>Endopterygota</taxon>
        <taxon>Coleoptera</taxon>
        <taxon>Polyphaga</taxon>
        <taxon>Cucujiformia</taxon>
        <taxon>Tenebrionidae</taxon>
        <taxon>Tenebrionidae incertae sedis</taxon>
        <taxon>Tribolium</taxon>
    </lineage>
</organism>
<feature type="compositionally biased region" description="Basic and acidic residues" evidence="1">
    <location>
        <begin position="540"/>
        <end position="549"/>
    </location>
</feature>
<dbReference type="AlphaFoldDB" id="A0A139WLV8"/>
<name>A0A139WLV8_TRICA</name>
<protein>
    <submittedName>
        <fullName evidence="3">Uncharacterized protein</fullName>
    </submittedName>
</protein>
<feature type="signal peptide" evidence="2">
    <location>
        <begin position="1"/>
        <end position="17"/>
    </location>
</feature>
<keyword evidence="4" id="KW-1185">Reference proteome</keyword>